<evidence type="ECO:0000313" key="1">
    <source>
        <dbReference type="EMBL" id="KAI6648183.1"/>
    </source>
</evidence>
<reference evidence="1 2" key="1">
    <citation type="journal article" date="2023" name="BMC Biol.">
        <title>The compact genome of the sponge Oopsacas minuta (Hexactinellida) is lacking key metazoan core genes.</title>
        <authorList>
            <person name="Santini S."/>
            <person name="Schenkelaars Q."/>
            <person name="Jourda C."/>
            <person name="Duchesne M."/>
            <person name="Belahbib H."/>
            <person name="Rocher C."/>
            <person name="Selva M."/>
            <person name="Riesgo A."/>
            <person name="Vervoort M."/>
            <person name="Leys S.P."/>
            <person name="Kodjabachian L."/>
            <person name="Le Bivic A."/>
            <person name="Borchiellini C."/>
            <person name="Claverie J.M."/>
            <person name="Renard E."/>
        </authorList>
    </citation>
    <scope>NUCLEOTIDE SEQUENCE [LARGE SCALE GENOMIC DNA]</scope>
    <source>
        <strain evidence="1">SPO-2</strain>
    </source>
</reference>
<name>A0AAV7JHA2_9METZ</name>
<sequence>MMHGLCFIANVTEGAIKNFPKPSLPVTNTGEDGYLAYRRRDKGRVVNVDGVKLVNSECINICNGHDKAIVEFRSGGEDVDAAVSKSLNEVSEYLEGMYVSAP</sequence>
<keyword evidence="2" id="KW-1185">Reference proteome</keyword>
<protein>
    <submittedName>
        <fullName evidence="1">Uncharacterized protein</fullName>
    </submittedName>
</protein>
<dbReference type="AlphaFoldDB" id="A0AAV7JHA2"/>
<comment type="caution">
    <text evidence="1">The sequence shown here is derived from an EMBL/GenBank/DDBJ whole genome shotgun (WGS) entry which is preliminary data.</text>
</comment>
<evidence type="ECO:0000313" key="2">
    <source>
        <dbReference type="Proteomes" id="UP001165289"/>
    </source>
</evidence>
<dbReference type="Proteomes" id="UP001165289">
    <property type="component" value="Unassembled WGS sequence"/>
</dbReference>
<dbReference type="EMBL" id="JAKMXF010000332">
    <property type="protein sequence ID" value="KAI6648183.1"/>
    <property type="molecule type" value="Genomic_DNA"/>
</dbReference>
<proteinExistence type="predicted"/>
<organism evidence="1 2">
    <name type="scientific">Oopsacas minuta</name>
    <dbReference type="NCBI Taxonomy" id="111878"/>
    <lineage>
        <taxon>Eukaryota</taxon>
        <taxon>Metazoa</taxon>
        <taxon>Porifera</taxon>
        <taxon>Hexactinellida</taxon>
        <taxon>Hexasterophora</taxon>
        <taxon>Lyssacinosida</taxon>
        <taxon>Leucopsacidae</taxon>
        <taxon>Oopsacas</taxon>
    </lineage>
</organism>
<gene>
    <name evidence="1" type="ORF">LOD99_11992</name>
</gene>
<accession>A0AAV7JHA2</accession>